<proteinExistence type="predicted"/>
<reference evidence="1" key="1">
    <citation type="journal article" date="2022" name="bioRxiv">
        <title>Sequencing and chromosome-scale assembly of the giantPleurodeles waltlgenome.</title>
        <authorList>
            <person name="Brown T."/>
            <person name="Elewa A."/>
            <person name="Iarovenko S."/>
            <person name="Subramanian E."/>
            <person name="Araus A.J."/>
            <person name="Petzold A."/>
            <person name="Susuki M."/>
            <person name="Suzuki K.-i.T."/>
            <person name="Hayashi T."/>
            <person name="Toyoda A."/>
            <person name="Oliveira C."/>
            <person name="Osipova E."/>
            <person name="Leigh N.D."/>
            <person name="Simon A."/>
            <person name="Yun M.H."/>
        </authorList>
    </citation>
    <scope>NUCLEOTIDE SEQUENCE</scope>
    <source>
        <strain evidence="1">20211129_DDA</strain>
        <tissue evidence="1">Liver</tissue>
    </source>
</reference>
<dbReference type="Proteomes" id="UP001066276">
    <property type="component" value="Chromosome 9"/>
</dbReference>
<dbReference type="EMBL" id="JANPWB010000013">
    <property type="protein sequence ID" value="KAJ1105355.1"/>
    <property type="molecule type" value="Genomic_DNA"/>
</dbReference>
<protein>
    <submittedName>
        <fullName evidence="1">Uncharacterized protein</fullName>
    </submittedName>
</protein>
<keyword evidence="2" id="KW-1185">Reference proteome</keyword>
<accession>A0AAV7MRH2</accession>
<evidence type="ECO:0000313" key="1">
    <source>
        <dbReference type="EMBL" id="KAJ1105355.1"/>
    </source>
</evidence>
<organism evidence="1 2">
    <name type="scientific">Pleurodeles waltl</name>
    <name type="common">Iberian ribbed newt</name>
    <dbReference type="NCBI Taxonomy" id="8319"/>
    <lineage>
        <taxon>Eukaryota</taxon>
        <taxon>Metazoa</taxon>
        <taxon>Chordata</taxon>
        <taxon>Craniata</taxon>
        <taxon>Vertebrata</taxon>
        <taxon>Euteleostomi</taxon>
        <taxon>Amphibia</taxon>
        <taxon>Batrachia</taxon>
        <taxon>Caudata</taxon>
        <taxon>Salamandroidea</taxon>
        <taxon>Salamandridae</taxon>
        <taxon>Pleurodelinae</taxon>
        <taxon>Pleurodeles</taxon>
    </lineage>
</organism>
<name>A0AAV7MRH2_PLEWA</name>
<gene>
    <name evidence="1" type="ORF">NDU88_002762</name>
</gene>
<evidence type="ECO:0000313" key="2">
    <source>
        <dbReference type="Proteomes" id="UP001066276"/>
    </source>
</evidence>
<dbReference type="AlphaFoldDB" id="A0AAV7MRH2"/>
<sequence length="68" mass="7585">MGRLEGFTLCAREEEVETQDARPHDTQHESATARCCALERWIQALGASGGQPPVPWHFVAESAHSRRL</sequence>
<comment type="caution">
    <text evidence="1">The sequence shown here is derived from an EMBL/GenBank/DDBJ whole genome shotgun (WGS) entry which is preliminary data.</text>
</comment>